<sequence length="683" mass="74723">MFNEGAPEFVVDQSMYYPAPTNYGFYCTGFESPGEWEDYPRIFGVEGPDIQYTGAQDESFPYVYFTPSYGFAQSPYNPYNPYIPGAMMGVDGSFGGAQQYYSLPSYQNPVSAPAYVPHVQSEHFHDSSVDPLFDNSASVNRPDGRGTIHKFSSASAAFTMNSSKPLSNQTSSLVWEPERPRADALAKKDLTNGTGPNSGFPNGSGPNSGFPNGSGPNSGFPNGSGHNSGFPNFASSPYHQARSADVSFQPKDTFSNGNVLSHRNQLNVAAPMSNGFSDYGLNATGQSAIAKFRPKVHAAKVPGDLNRGSDVLLGELNRGPRTSRPKHHMAIKAYTTKAGDANTRENIIYTDQYNREDFPIDNEIAKFFVIKSYSEDDVHKSIKYNVWSSTPHGNKKLQSAYEDARRKAIGKSGSCPIFLFFSVNASGQFCGVAEMVGPVDFDKDMDFWQQDKWSGSFPVKWHIIKDVPNTNFRHIVLENNEFKPVTNSRDTQEIMYRKGLEVLKIFKNYTLKTSLLDDFMYYENRQKVMQEEKAKFLSKNFGSSLSIPASEPPQKLTYAFEIPPVSDEKNSKADDLDSLKHTSISSVGATVNSSCATSNASVDEKAETGEVVSQDISSVLKIGSVTITPKQVPIDVVTVGSMQVKVNGFSESSGVLKVGSTPLDSRSLLAGKGTSDINTGPQP</sequence>
<comment type="function">
    <text evidence="4">Specifically recognizes and binds N6-methyladenosine (m6A)-containing RNAs, and regulates mRNA stability. M6A is a modification present at internal sites of mRNAs and some non-coding RNAs and plays a role in mRNA stability and processing.</text>
</comment>
<feature type="region of interest" description="Disordered" evidence="5">
    <location>
        <begin position="660"/>
        <end position="683"/>
    </location>
</feature>
<dbReference type="GO" id="GO:0005737">
    <property type="term" value="C:cytoplasm"/>
    <property type="evidence" value="ECO:0007669"/>
    <property type="project" value="UniProtKB-SubCell"/>
</dbReference>
<evidence type="ECO:0000313" key="8">
    <source>
        <dbReference type="Proteomes" id="UP001157006"/>
    </source>
</evidence>
<dbReference type="InterPro" id="IPR045168">
    <property type="entry name" value="YTH_prot"/>
</dbReference>
<dbReference type="PROSITE" id="PS50882">
    <property type="entry name" value="YTH"/>
    <property type="match status" value="1"/>
</dbReference>
<evidence type="ECO:0000259" key="6">
    <source>
        <dbReference type="PROSITE" id="PS50882"/>
    </source>
</evidence>
<dbReference type="GO" id="GO:0003729">
    <property type="term" value="F:mRNA binding"/>
    <property type="evidence" value="ECO:0007669"/>
    <property type="project" value="UniProtKB-UniRule"/>
</dbReference>
<dbReference type="InterPro" id="IPR007275">
    <property type="entry name" value="YTH_domain"/>
</dbReference>
<dbReference type="AlphaFoldDB" id="A0AAV1AN68"/>
<proteinExistence type="inferred from homology"/>
<accession>A0AAV1AN68</accession>
<name>A0AAV1AN68_VICFA</name>
<dbReference type="PANTHER" id="PTHR12357">
    <property type="entry name" value="YTH YT521-B HOMOLOGY DOMAIN-CONTAINING"/>
    <property type="match status" value="1"/>
</dbReference>
<protein>
    <recommendedName>
        <fullName evidence="4">YTH domain-containing family protein</fullName>
    </recommendedName>
</protein>
<dbReference type="Proteomes" id="UP001157006">
    <property type="component" value="Chromosome 4"/>
</dbReference>
<dbReference type="FunFam" id="3.10.590.10:FF:000001">
    <property type="entry name" value="YTH domain family 1, isoform CRA_a"/>
    <property type="match status" value="1"/>
</dbReference>
<feature type="compositionally biased region" description="Low complexity" evidence="5">
    <location>
        <begin position="192"/>
        <end position="230"/>
    </location>
</feature>
<evidence type="ECO:0000313" key="7">
    <source>
        <dbReference type="EMBL" id="CAI8610833.1"/>
    </source>
</evidence>
<dbReference type="PANTHER" id="PTHR12357:SF92">
    <property type="entry name" value="YTH DOMAIN-CONTAINING FAMILY PROTEIN"/>
    <property type="match status" value="1"/>
</dbReference>
<dbReference type="EMBL" id="OX451739">
    <property type="protein sequence ID" value="CAI8610833.1"/>
    <property type="molecule type" value="Genomic_DNA"/>
</dbReference>
<dbReference type="CDD" id="cd21134">
    <property type="entry name" value="YTH"/>
    <property type="match status" value="1"/>
</dbReference>
<organism evidence="7 8">
    <name type="scientific">Vicia faba</name>
    <name type="common">Broad bean</name>
    <name type="synonym">Faba vulgaris</name>
    <dbReference type="NCBI Taxonomy" id="3906"/>
    <lineage>
        <taxon>Eukaryota</taxon>
        <taxon>Viridiplantae</taxon>
        <taxon>Streptophyta</taxon>
        <taxon>Embryophyta</taxon>
        <taxon>Tracheophyta</taxon>
        <taxon>Spermatophyta</taxon>
        <taxon>Magnoliopsida</taxon>
        <taxon>eudicotyledons</taxon>
        <taxon>Gunneridae</taxon>
        <taxon>Pentapetalae</taxon>
        <taxon>rosids</taxon>
        <taxon>fabids</taxon>
        <taxon>Fabales</taxon>
        <taxon>Fabaceae</taxon>
        <taxon>Papilionoideae</taxon>
        <taxon>50 kb inversion clade</taxon>
        <taxon>NPAAA clade</taxon>
        <taxon>Hologalegina</taxon>
        <taxon>IRL clade</taxon>
        <taxon>Fabeae</taxon>
        <taxon>Vicia</taxon>
    </lineage>
</organism>
<dbReference type="Pfam" id="PF04146">
    <property type="entry name" value="YTH"/>
    <property type="match status" value="1"/>
</dbReference>
<comment type="subcellular location">
    <subcellularLocation>
        <location evidence="1">Cytoplasm</location>
    </subcellularLocation>
</comment>
<dbReference type="Gene3D" id="3.10.590.10">
    <property type="entry name" value="ph1033 like domains"/>
    <property type="match status" value="1"/>
</dbReference>
<evidence type="ECO:0000256" key="1">
    <source>
        <dbReference type="ARBA" id="ARBA00004496"/>
    </source>
</evidence>
<keyword evidence="3 4" id="KW-0694">RNA-binding</keyword>
<dbReference type="GO" id="GO:1990247">
    <property type="term" value="F:N6-methyladenosine-containing RNA reader activity"/>
    <property type="evidence" value="ECO:0007669"/>
    <property type="project" value="UniProtKB-UniRule"/>
</dbReference>
<gene>
    <name evidence="7" type="ORF">VFH_IV200680</name>
</gene>
<evidence type="ECO:0000256" key="4">
    <source>
        <dbReference type="RuleBase" id="RU369095"/>
    </source>
</evidence>
<evidence type="ECO:0000256" key="3">
    <source>
        <dbReference type="ARBA" id="ARBA00022884"/>
    </source>
</evidence>
<keyword evidence="2" id="KW-0963">Cytoplasm</keyword>
<reference evidence="7 8" key="1">
    <citation type="submission" date="2023-01" db="EMBL/GenBank/DDBJ databases">
        <authorList>
            <person name="Kreplak J."/>
        </authorList>
    </citation>
    <scope>NUCLEOTIDE SEQUENCE [LARGE SCALE GENOMIC DNA]</scope>
</reference>
<dbReference type="GO" id="GO:0061157">
    <property type="term" value="P:mRNA destabilization"/>
    <property type="evidence" value="ECO:0007669"/>
    <property type="project" value="TreeGrafter"/>
</dbReference>
<feature type="region of interest" description="Disordered" evidence="5">
    <location>
        <begin position="188"/>
        <end position="250"/>
    </location>
</feature>
<evidence type="ECO:0000256" key="5">
    <source>
        <dbReference type="SAM" id="MobiDB-lite"/>
    </source>
</evidence>
<evidence type="ECO:0000256" key="2">
    <source>
        <dbReference type="ARBA" id="ARBA00022490"/>
    </source>
</evidence>
<keyword evidence="8" id="KW-1185">Reference proteome</keyword>
<feature type="domain" description="YTH" evidence="6">
    <location>
        <begin position="365"/>
        <end position="506"/>
    </location>
</feature>
<comment type="similarity">
    <text evidence="4">Belongs to the YTHDF family.</text>
</comment>